<dbReference type="PANTHER" id="PTHR43428">
    <property type="entry name" value="ARSENATE REDUCTASE"/>
    <property type="match status" value="1"/>
</dbReference>
<evidence type="ECO:0000259" key="2">
    <source>
        <dbReference type="SMART" id="SM00226"/>
    </source>
</evidence>
<evidence type="ECO:0000313" key="3">
    <source>
        <dbReference type="EMBL" id="SER94169.1"/>
    </source>
</evidence>
<dbReference type="STRING" id="1121357.SAMN05661109_01385"/>
<dbReference type="SUPFAM" id="SSF52788">
    <property type="entry name" value="Phosphotyrosine protein phosphatases I"/>
    <property type="match status" value="1"/>
</dbReference>
<dbReference type="Pfam" id="PF01451">
    <property type="entry name" value="LMWPc"/>
    <property type="match status" value="1"/>
</dbReference>
<dbReference type="Gene3D" id="1.10.8.1060">
    <property type="entry name" value="Corynebacterium glutamicum thioredoxin-dependent arsenate reductase, N-terminal domain"/>
    <property type="match status" value="1"/>
</dbReference>
<evidence type="ECO:0000256" key="1">
    <source>
        <dbReference type="ARBA" id="ARBA00022849"/>
    </source>
</evidence>
<organism evidence="3 4">
    <name type="scientific">Corynebacterium cystitidis DSM 20524</name>
    <dbReference type="NCBI Taxonomy" id="1121357"/>
    <lineage>
        <taxon>Bacteria</taxon>
        <taxon>Bacillati</taxon>
        <taxon>Actinomycetota</taxon>
        <taxon>Actinomycetes</taxon>
        <taxon>Mycobacteriales</taxon>
        <taxon>Corynebacteriaceae</taxon>
        <taxon>Corynebacterium</taxon>
    </lineage>
</organism>
<dbReference type="PANTHER" id="PTHR43428:SF1">
    <property type="entry name" value="ARSENATE REDUCTASE"/>
    <property type="match status" value="1"/>
</dbReference>
<dbReference type="RefSeq" id="WP_092258184.1">
    <property type="nucleotide sequence ID" value="NZ_CP047199.1"/>
</dbReference>
<keyword evidence="1" id="KW-0059">Arsenical resistance</keyword>
<sequence length="194" mass="21828">MTATVTDRFRIIREDLHRRFGGSVEAREIDRVVDETIAAHSDAALDEFVPIMVERDARAALFKLGTKRPEVLFASKNTAARAQLAYAYLRHIAGDEVYARTAAVQGRKPVDPMVVQVLEERGISADELYQRDDVARTAHRADVVILLGIDELPDLPGKRYESWDVDHPRTLEDARAVADQIELKVRELVADLEP</sequence>
<keyword evidence="4" id="KW-1185">Reference proteome</keyword>
<gene>
    <name evidence="3" type="ORF">SAMN05661109_01385</name>
</gene>
<evidence type="ECO:0000313" key="4">
    <source>
        <dbReference type="Proteomes" id="UP000198929"/>
    </source>
</evidence>
<reference evidence="4" key="1">
    <citation type="submission" date="2016-10" db="EMBL/GenBank/DDBJ databases">
        <authorList>
            <person name="Varghese N."/>
            <person name="Submissions S."/>
        </authorList>
    </citation>
    <scope>NUCLEOTIDE SEQUENCE [LARGE SCALE GENOMIC DNA]</scope>
    <source>
        <strain evidence="4">DSM 20524</strain>
    </source>
</reference>
<name>A0A1H9TBK4_9CORY</name>
<dbReference type="Gene3D" id="3.40.50.2300">
    <property type="match status" value="1"/>
</dbReference>
<dbReference type="Proteomes" id="UP000198929">
    <property type="component" value="Unassembled WGS sequence"/>
</dbReference>
<dbReference type="InterPro" id="IPR023485">
    <property type="entry name" value="Ptyr_pPase"/>
</dbReference>
<dbReference type="InterPro" id="IPR036196">
    <property type="entry name" value="Ptyr_pPase_sf"/>
</dbReference>
<dbReference type="NCBIfam" id="NF046112">
    <property type="entry name" value="MSMEG_6209_Nter"/>
    <property type="match status" value="1"/>
</dbReference>
<proteinExistence type="predicted"/>
<accession>A0A1H9TBK4</accession>
<protein>
    <submittedName>
        <fullName evidence="3">Protein-tyrosine-phosphatase</fullName>
    </submittedName>
</protein>
<dbReference type="SMART" id="SM00226">
    <property type="entry name" value="LMWPc"/>
    <property type="match status" value="1"/>
</dbReference>
<dbReference type="AlphaFoldDB" id="A0A1H9TBK4"/>
<dbReference type="GO" id="GO:0046685">
    <property type="term" value="P:response to arsenic-containing substance"/>
    <property type="evidence" value="ECO:0007669"/>
    <property type="project" value="UniProtKB-KW"/>
</dbReference>
<feature type="domain" description="Phosphotyrosine protein phosphatase I" evidence="2">
    <location>
        <begin position="69"/>
        <end position="191"/>
    </location>
</feature>
<dbReference type="EMBL" id="FOGQ01000005">
    <property type="protein sequence ID" value="SER94169.1"/>
    <property type="molecule type" value="Genomic_DNA"/>
</dbReference>